<dbReference type="Gene3D" id="3.30.390.10">
    <property type="entry name" value="Enolase-like, N-terminal domain"/>
    <property type="match status" value="1"/>
</dbReference>
<protein>
    <recommendedName>
        <fullName evidence="7">Dipeptide epimerase</fullName>
        <ecNumber evidence="7">5.1.1.-</ecNumber>
    </recommendedName>
</protein>
<comment type="similarity">
    <text evidence="1 7">Belongs to the mandelate racemase/muconate lactonizing enzyme family.</text>
</comment>
<keyword evidence="4 7" id="KW-0413">Isomerase</keyword>
<comment type="caution">
    <text evidence="9">The sequence shown here is derived from an EMBL/GenBank/DDBJ whole genome shotgun (WGS) entry which is preliminary data.</text>
</comment>
<feature type="binding site" evidence="6">
    <location>
        <position position="234"/>
    </location>
    <ligand>
        <name>Mg(2+)</name>
        <dbReference type="ChEBI" id="CHEBI:18420"/>
    </ligand>
</feature>
<evidence type="ECO:0000256" key="7">
    <source>
        <dbReference type="RuleBase" id="RU366006"/>
    </source>
</evidence>
<dbReference type="Gene3D" id="3.20.20.120">
    <property type="entry name" value="Enolase-like C-terminal domain"/>
    <property type="match status" value="1"/>
</dbReference>
<comment type="cofactor">
    <cofactor evidence="6 7">
        <name>Mg(2+)</name>
        <dbReference type="ChEBI" id="CHEBI:18420"/>
    </cofactor>
    <text evidence="6 7">Binds 1 Mg(2+) ion per subunit.</text>
</comment>
<evidence type="ECO:0000313" key="10">
    <source>
        <dbReference type="Proteomes" id="UP000051491"/>
    </source>
</evidence>
<dbReference type="InterPro" id="IPR036849">
    <property type="entry name" value="Enolase-like_C_sf"/>
</dbReference>
<evidence type="ECO:0000256" key="6">
    <source>
        <dbReference type="PIRSR" id="PIRSR634603-3"/>
    </source>
</evidence>
<dbReference type="SFLD" id="SFLDS00001">
    <property type="entry name" value="Enolase"/>
    <property type="match status" value="1"/>
</dbReference>
<dbReference type="SMART" id="SM00922">
    <property type="entry name" value="MR_MLE"/>
    <property type="match status" value="1"/>
</dbReference>
<evidence type="ECO:0000256" key="4">
    <source>
        <dbReference type="ARBA" id="ARBA00023235"/>
    </source>
</evidence>
<feature type="binding site" evidence="6">
    <location>
        <position position="206"/>
    </location>
    <ligand>
        <name>Mg(2+)</name>
        <dbReference type="ChEBI" id="CHEBI:18420"/>
    </ligand>
</feature>
<dbReference type="InterPro" id="IPR013341">
    <property type="entry name" value="Mandelate_racemase_N_dom"/>
</dbReference>
<dbReference type="InterPro" id="IPR029065">
    <property type="entry name" value="Enolase_C-like"/>
</dbReference>
<evidence type="ECO:0000256" key="5">
    <source>
        <dbReference type="PIRSR" id="PIRSR634603-1"/>
    </source>
</evidence>
<dbReference type="Pfam" id="PF02746">
    <property type="entry name" value="MR_MLE_N"/>
    <property type="match status" value="1"/>
</dbReference>
<feature type="binding site" evidence="6">
    <location>
        <position position="259"/>
    </location>
    <ligand>
        <name>Mg(2+)</name>
        <dbReference type="ChEBI" id="CHEBI:18420"/>
    </ligand>
</feature>
<dbReference type="STRING" id="89059.LAC1533_0309"/>
<dbReference type="AlphaFoldDB" id="A0A0R2JU40"/>
<dbReference type="EC" id="5.1.1.-" evidence="7"/>
<dbReference type="Proteomes" id="UP000051491">
    <property type="component" value="Unassembled WGS sequence"/>
</dbReference>
<evidence type="ECO:0000256" key="3">
    <source>
        <dbReference type="ARBA" id="ARBA00022842"/>
    </source>
</evidence>
<dbReference type="PATRIC" id="fig|89059.3.peg.294"/>
<name>A0A0R2JU40_9LACO</name>
<sequence>MNIKIIHTGGCLTLKLTISEISSETTHTPLKHPFVTAKHTVNDIAAIGVTIRLSNGLEGHGAATANEVVTGDTLESALIVINDVLKPQLLNQDFTAWEALLAKLHGAIKNNGPAKAAYEIALYDLRAQLFKVPLYQYLGGDDDQIATDFTIGIGEPEAMVKEAVEKEKAGFKALKIKVGGTNIAQETERIQQIAKATKRTTRLRIDANQAWNAKRSLALIGQLNNLADRIDFIEQPVDAHDIEGLKRVTDNSPLPIMADESVFSPKDALNLLQQHACDYINIKLMKTGGLSQAEEINHLCELYGVNCMIGCMIESVSGIAAAASFAAAHRNVKFADLDSVFMADMSAAVQPYSLIRDTFILKNHPGLGFV</sequence>
<dbReference type="GO" id="GO:0016855">
    <property type="term" value="F:racemase and epimerase activity, acting on amino acids and derivatives"/>
    <property type="evidence" value="ECO:0007669"/>
    <property type="project" value="UniProtKB-UniRule"/>
</dbReference>
<gene>
    <name evidence="9" type="ORF">IV43_GL000290</name>
</gene>
<dbReference type="CDD" id="cd03319">
    <property type="entry name" value="L-Ala-DL-Glu_epimerase"/>
    <property type="match status" value="1"/>
</dbReference>
<evidence type="ECO:0000256" key="1">
    <source>
        <dbReference type="ARBA" id="ARBA00008031"/>
    </source>
</evidence>
<feature type="active site" description="Proton acceptor; specific for (R)-substrate epimerization" evidence="5">
    <location>
        <position position="177"/>
    </location>
</feature>
<reference evidence="9 10" key="1">
    <citation type="journal article" date="2015" name="Genome Announc.">
        <title>Expanding the biotechnology potential of lactobacilli through comparative genomics of 213 strains and associated genera.</title>
        <authorList>
            <person name="Sun Z."/>
            <person name="Harris H.M."/>
            <person name="McCann A."/>
            <person name="Guo C."/>
            <person name="Argimon S."/>
            <person name="Zhang W."/>
            <person name="Yang X."/>
            <person name="Jeffery I.B."/>
            <person name="Cooney J.C."/>
            <person name="Kagawa T.F."/>
            <person name="Liu W."/>
            <person name="Song Y."/>
            <person name="Salvetti E."/>
            <person name="Wrobel A."/>
            <person name="Rasinkangas P."/>
            <person name="Parkhill J."/>
            <person name="Rea M.C."/>
            <person name="O'Sullivan O."/>
            <person name="Ritari J."/>
            <person name="Douillard F.P."/>
            <person name="Paul Ross R."/>
            <person name="Yang R."/>
            <person name="Briner A.E."/>
            <person name="Felis G.E."/>
            <person name="de Vos W.M."/>
            <person name="Barrangou R."/>
            <person name="Klaenhammer T.R."/>
            <person name="Caufield P.W."/>
            <person name="Cui Y."/>
            <person name="Zhang H."/>
            <person name="O'Toole P.W."/>
        </authorList>
    </citation>
    <scope>NUCLEOTIDE SEQUENCE [LARGE SCALE GENOMIC DNA]</scope>
    <source>
        <strain evidence="9 10">DSM 15353</strain>
    </source>
</reference>
<dbReference type="Pfam" id="PF13378">
    <property type="entry name" value="MR_MLE_C"/>
    <property type="match status" value="1"/>
</dbReference>
<evidence type="ECO:0000259" key="8">
    <source>
        <dbReference type="SMART" id="SM00922"/>
    </source>
</evidence>
<proteinExistence type="inferred from homology"/>
<dbReference type="PANTHER" id="PTHR48073">
    <property type="entry name" value="O-SUCCINYLBENZOATE SYNTHASE-RELATED"/>
    <property type="match status" value="1"/>
</dbReference>
<dbReference type="PANTHER" id="PTHR48073:SF2">
    <property type="entry name" value="O-SUCCINYLBENZOATE SYNTHASE"/>
    <property type="match status" value="1"/>
</dbReference>
<evidence type="ECO:0000313" key="9">
    <source>
        <dbReference type="EMBL" id="KRN80574.1"/>
    </source>
</evidence>
<feature type="active site" description="Proton acceptor; specific for (S)-substrate epimerization" evidence="5">
    <location>
        <position position="283"/>
    </location>
</feature>
<dbReference type="InterPro" id="IPR013342">
    <property type="entry name" value="Mandelate_racemase_C"/>
</dbReference>
<keyword evidence="3 6" id="KW-0460">Magnesium</keyword>
<dbReference type="SFLD" id="SFLDF00009">
    <property type="entry name" value="o-succinylbenzoate_synthase"/>
    <property type="match status" value="1"/>
</dbReference>
<dbReference type="EMBL" id="JQBK01000118">
    <property type="protein sequence ID" value="KRN80574.1"/>
    <property type="molecule type" value="Genomic_DNA"/>
</dbReference>
<dbReference type="InterPro" id="IPR034603">
    <property type="entry name" value="Dipeptide_epimerase"/>
</dbReference>
<dbReference type="SUPFAM" id="SSF54826">
    <property type="entry name" value="Enolase N-terminal domain-like"/>
    <property type="match status" value="1"/>
</dbReference>
<keyword evidence="2 6" id="KW-0479">Metal-binding</keyword>
<dbReference type="SFLD" id="SFLDG00180">
    <property type="entry name" value="muconate_cycloisomerase"/>
    <property type="match status" value="1"/>
</dbReference>
<evidence type="ECO:0000256" key="2">
    <source>
        <dbReference type="ARBA" id="ARBA00022723"/>
    </source>
</evidence>
<dbReference type="GO" id="GO:0046872">
    <property type="term" value="F:metal ion binding"/>
    <property type="evidence" value="ECO:0007669"/>
    <property type="project" value="UniProtKB-KW"/>
</dbReference>
<organism evidence="9 10">
    <name type="scientific">Ligilactobacillus acidipiscis</name>
    <dbReference type="NCBI Taxonomy" id="89059"/>
    <lineage>
        <taxon>Bacteria</taxon>
        <taxon>Bacillati</taxon>
        <taxon>Bacillota</taxon>
        <taxon>Bacilli</taxon>
        <taxon>Lactobacillales</taxon>
        <taxon>Lactobacillaceae</taxon>
        <taxon>Ligilactobacillus</taxon>
    </lineage>
</organism>
<dbReference type="InterPro" id="IPR029017">
    <property type="entry name" value="Enolase-like_N"/>
</dbReference>
<dbReference type="SUPFAM" id="SSF51604">
    <property type="entry name" value="Enolase C-terminal domain-like"/>
    <property type="match status" value="1"/>
</dbReference>
<feature type="domain" description="Mandelate racemase/muconate lactonizing enzyme C-terminal" evidence="8">
    <location>
        <begin position="156"/>
        <end position="255"/>
    </location>
</feature>
<accession>A0A0R2JU40</accession>